<dbReference type="EMBL" id="LAZR01068348">
    <property type="protein sequence ID" value="KKK49808.1"/>
    <property type="molecule type" value="Genomic_DNA"/>
</dbReference>
<sequence length="145" mass="17304">HGGLHPQDTWGFDRKIIYKLINKADAYIANTTYERDFLLGKGIDGKKIHVMQYLEGPIPGIVESSKIKKPRDYGLLKLLPKLVYHRLSNPHYYENYHQIVQMNPLFNRFIRYYNDEKNRPNFVLINSHYDYYLAALHCFHNYRAK</sequence>
<proteinExistence type="predicted"/>
<protein>
    <submittedName>
        <fullName evidence="1">Uncharacterized protein</fullName>
    </submittedName>
</protein>
<dbReference type="AlphaFoldDB" id="A0A0F8VZK3"/>
<feature type="non-terminal residue" evidence="1">
    <location>
        <position position="1"/>
    </location>
</feature>
<accession>A0A0F8VZK3</accession>
<evidence type="ECO:0000313" key="1">
    <source>
        <dbReference type="EMBL" id="KKK49808.1"/>
    </source>
</evidence>
<reference evidence="1" key="1">
    <citation type="journal article" date="2015" name="Nature">
        <title>Complex archaea that bridge the gap between prokaryotes and eukaryotes.</title>
        <authorList>
            <person name="Spang A."/>
            <person name="Saw J.H."/>
            <person name="Jorgensen S.L."/>
            <person name="Zaremba-Niedzwiedzka K."/>
            <person name="Martijn J."/>
            <person name="Lind A.E."/>
            <person name="van Eijk R."/>
            <person name="Schleper C."/>
            <person name="Guy L."/>
            <person name="Ettema T.J."/>
        </authorList>
    </citation>
    <scope>NUCLEOTIDE SEQUENCE</scope>
</reference>
<organism evidence="1">
    <name type="scientific">marine sediment metagenome</name>
    <dbReference type="NCBI Taxonomy" id="412755"/>
    <lineage>
        <taxon>unclassified sequences</taxon>
        <taxon>metagenomes</taxon>
        <taxon>ecological metagenomes</taxon>
    </lineage>
</organism>
<comment type="caution">
    <text evidence="1">The sequence shown here is derived from an EMBL/GenBank/DDBJ whole genome shotgun (WGS) entry which is preliminary data.</text>
</comment>
<gene>
    <name evidence="1" type="ORF">LCGC14_3131330</name>
</gene>
<name>A0A0F8VZK3_9ZZZZ</name>